<feature type="domain" description="Cytochrome c assembly protein" evidence="10">
    <location>
        <begin position="18"/>
        <end position="180"/>
    </location>
</feature>
<evidence type="ECO:0000313" key="11">
    <source>
        <dbReference type="EMBL" id="MBB4632426.1"/>
    </source>
</evidence>
<gene>
    <name evidence="9" type="primary">ccmC</name>
    <name evidence="11" type="ORF">GGQ98_002051</name>
</gene>
<evidence type="ECO:0000256" key="9">
    <source>
        <dbReference type="RuleBase" id="RU364092"/>
    </source>
</evidence>
<protein>
    <recommendedName>
        <fullName evidence="4 9">Heme exporter protein C</fullName>
    </recommendedName>
    <alternativeName>
        <fullName evidence="9">Cytochrome c-type biogenesis protein</fullName>
    </alternativeName>
</protein>
<dbReference type="EMBL" id="JACHNZ010000021">
    <property type="protein sequence ID" value="MBB4632426.1"/>
    <property type="molecule type" value="Genomic_DNA"/>
</dbReference>
<dbReference type="PRINTS" id="PR01386">
    <property type="entry name" value="CCMCBIOGNSIS"/>
</dbReference>
<dbReference type="RefSeq" id="WP_184068964.1">
    <property type="nucleotide sequence ID" value="NZ_JACHNZ010000021.1"/>
</dbReference>
<keyword evidence="9" id="KW-1003">Cell membrane</keyword>
<keyword evidence="5 9" id="KW-0812">Transmembrane</keyword>
<keyword evidence="9" id="KW-0997">Cell inner membrane</keyword>
<dbReference type="InterPro" id="IPR003557">
    <property type="entry name" value="Cyt_c_biogenesis_CcmC"/>
</dbReference>
<proteinExistence type="inferred from homology"/>
<feature type="transmembrane region" description="Helical" evidence="9">
    <location>
        <begin position="58"/>
        <end position="80"/>
    </location>
</feature>
<comment type="subcellular location">
    <subcellularLocation>
        <location evidence="9">Cell inner membrane</location>
    </subcellularLocation>
    <subcellularLocation>
        <location evidence="2">Membrane</location>
        <topology evidence="2">Multi-pass membrane protein</topology>
    </subcellularLocation>
</comment>
<dbReference type="GO" id="GO:0020037">
    <property type="term" value="F:heme binding"/>
    <property type="evidence" value="ECO:0007669"/>
    <property type="project" value="InterPro"/>
</dbReference>
<evidence type="ECO:0000259" key="10">
    <source>
        <dbReference type="Pfam" id="PF01578"/>
    </source>
</evidence>
<accession>A0A7W7B1T4</accession>
<dbReference type="PANTHER" id="PTHR30071">
    <property type="entry name" value="HEME EXPORTER PROTEIN C"/>
    <property type="match status" value="1"/>
</dbReference>
<keyword evidence="9" id="KW-0813">Transport</keyword>
<dbReference type="Proteomes" id="UP000566324">
    <property type="component" value="Unassembled WGS sequence"/>
</dbReference>
<keyword evidence="7 9" id="KW-1133">Transmembrane helix</keyword>
<evidence type="ECO:0000256" key="4">
    <source>
        <dbReference type="ARBA" id="ARBA00016463"/>
    </source>
</evidence>
<dbReference type="InterPro" id="IPR045062">
    <property type="entry name" value="Cyt_c_biogenesis_CcsA/CcmC"/>
</dbReference>
<dbReference type="GO" id="GO:0015232">
    <property type="term" value="F:heme transmembrane transporter activity"/>
    <property type="evidence" value="ECO:0007669"/>
    <property type="project" value="InterPro"/>
</dbReference>
<evidence type="ECO:0000256" key="5">
    <source>
        <dbReference type="ARBA" id="ARBA00022692"/>
    </source>
</evidence>
<feature type="transmembrane region" description="Helical" evidence="9">
    <location>
        <begin position="125"/>
        <end position="145"/>
    </location>
</feature>
<reference evidence="11 12" key="1">
    <citation type="submission" date="2020-08" db="EMBL/GenBank/DDBJ databases">
        <title>Genomic Encyclopedia of Type Strains, Phase IV (KMG-IV): sequencing the most valuable type-strain genomes for metagenomic binning, comparative biology and taxonomic classification.</title>
        <authorList>
            <person name="Goeker M."/>
        </authorList>
    </citation>
    <scope>NUCLEOTIDE SEQUENCE [LARGE SCALE GENOMIC DNA]</scope>
    <source>
        <strain evidence="11 12">DSM 17328</strain>
    </source>
</reference>
<dbReference type="NCBIfam" id="TIGR01191">
    <property type="entry name" value="ccmC"/>
    <property type="match status" value="1"/>
</dbReference>
<evidence type="ECO:0000256" key="7">
    <source>
        <dbReference type="ARBA" id="ARBA00022989"/>
    </source>
</evidence>
<evidence type="ECO:0000256" key="2">
    <source>
        <dbReference type="ARBA" id="ARBA00004141"/>
    </source>
</evidence>
<dbReference type="AlphaFoldDB" id="A0A7W7B1T4"/>
<feature type="transmembrane region" description="Helical" evidence="9">
    <location>
        <begin position="20"/>
        <end position="38"/>
    </location>
</feature>
<evidence type="ECO:0000313" key="12">
    <source>
        <dbReference type="Proteomes" id="UP000566324"/>
    </source>
</evidence>
<sequence>MHRFANPARFLKLARPLTAATLALGFALTTAALWWGLFRAPPDYLQGESVRIMYLHVPTAWISMGAYLGLGITGIAVLVWKHPLAEVALEALAPVGAVYAGVCLLTGSIWGRPTWGTWWVWDGRLTSMLVLFFLYLGVVALAGAFDERSRGARAAAVLAIVGLVNLPIIKFSVEWWNTLHQPASITLKGSSIHPDMLYPLLTSAGGLGLLMAAAVLMRMRAIIAEQRIAARRARLAGDAA</sequence>
<comment type="caution">
    <text evidence="11">The sequence shown here is derived from an EMBL/GenBank/DDBJ whole genome shotgun (WGS) entry which is preliminary data.</text>
</comment>
<dbReference type="Pfam" id="PF01578">
    <property type="entry name" value="Cytochrom_C_asm"/>
    <property type="match status" value="1"/>
</dbReference>
<feature type="transmembrane region" description="Helical" evidence="9">
    <location>
        <begin position="196"/>
        <end position="217"/>
    </location>
</feature>
<comment type="function">
    <text evidence="1 9">Required for the export of heme to the periplasm for the biogenesis of c-type cytochromes.</text>
</comment>
<dbReference type="PANTHER" id="PTHR30071:SF1">
    <property type="entry name" value="CYTOCHROME B_B6 PROTEIN-RELATED"/>
    <property type="match status" value="1"/>
</dbReference>
<dbReference type="InterPro" id="IPR002541">
    <property type="entry name" value="Cyt_c_assembly"/>
</dbReference>
<keyword evidence="8 9" id="KW-0472">Membrane</keyword>
<evidence type="ECO:0000256" key="3">
    <source>
        <dbReference type="ARBA" id="ARBA00005840"/>
    </source>
</evidence>
<keyword evidence="6 9" id="KW-0201">Cytochrome c-type biogenesis</keyword>
<dbReference type="GO" id="GO:0005886">
    <property type="term" value="C:plasma membrane"/>
    <property type="evidence" value="ECO:0007669"/>
    <property type="project" value="UniProtKB-SubCell"/>
</dbReference>
<name>A0A7W7B1T4_9SPHN</name>
<dbReference type="GO" id="GO:0017004">
    <property type="term" value="P:cytochrome complex assembly"/>
    <property type="evidence" value="ECO:0007669"/>
    <property type="project" value="UniProtKB-KW"/>
</dbReference>
<feature type="transmembrane region" description="Helical" evidence="9">
    <location>
        <begin position="157"/>
        <end position="176"/>
    </location>
</feature>
<evidence type="ECO:0000256" key="6">
    <source>
        <dbReference type="ARBA" id="ARBA00022748"/>
    </source>
</evidence>
<feature type="transmembrane region" description="Helical" evidence="9">
    <location>
        <begin position="87"/>
        <end position="110"/>
    </location>
</feature>
<keyword evidence="12" id="KW-1185">Reference proteome</keyword>
<organism evidence="11 12">
    <name type="scientific">Sphingosinicella soli</name>
    <dbReference type="NCBI Taxonomy" id="333708"/>
    <lineage>
        <taxon>Bacteria</taxon>
        <taxon>Pseudomonadati</taxon>
        <taxon>Pseudomonadota</taxon>
        <taxon>Alphaproteobacteria</taxon>
        <taxon>Sphingomonadales</taxon>
        <taxon>Sphingosinicellaceae</taxon>
        <taxon>Sphingosinicella</taxon>
    </lineage>
</organism>
<comment type="similarity">
    <text evidence="3 9">Belongs to the CcmC/CycZ/HelC family.</text>
</comment>
<evidence type="ECO:0000256" key="8">
    <source>
        <dbReference type="ARBA" id="ARBA00023136"/>
    </source>
</evidence>
<evidence type="ECO:0000256" key="1">
    <source>
        <dbReference type="ARBA" id="ARBA00002442"/>
    </source>
</evidence>